<organism evidence="1 2">
    <name type="scientific">Polaribacter batillariae</name>
    <dbReference type="NCBI Taxonomy" id="2808900"/>
    <lineage>
        <taxon>Bacteria</taxon>
        <taxon>Pseudomonadati</taxon>
        <taxon>Bacteroidota</taxon>
        <taxon>Flavobacteriia</taxon>
        <taxon>Flavobacteriales</taxon>
        <taxon>Flavobacteriaceae</taxon>
    </lineage>
</organism>
<dbReference type="Proteomes" id="UP000663935">
    <property type="component" value="Chromosome"/>
</dbReference>
<keyword evidence="2" id="KW-1185">Reference proteome</keyword>
<reference evidence="1 2" key="1">
    <citation type="submission" date="2021-03" db="EMBL/GenBank/DDBJ databases">
        <title>Complete genome of Polaribacter_sp.G4M1.</title>
        <authorList>
            <person name="Jeong S.W."/>
            <person name="Bae J.W."/>
        </authorList>
    </citation>
    <scope>NUCLEOTIDE SEQUENCE [LARGE SCALE GENOMIC DNA]</scope>
    <source>
        <strain evidence="1 2">G4M1</strain>
    </source>
</reference>
<proteinExistence type="predicted"/>
<sequence>MLRVDDNEIDIDDYPAEDGGNIYTYNGEWFTGIIYAYFPSTDVLEHETQIINGRVEGLQIEYWPNGKKQSEWYRRQGGVISMLKNGMKKVI</sequence>
<dbReference type="EMBL" id="CP071795">
    <property type="protein sequence ID" value="QTD39180.1"/>
    <property type="molecule type" value="Genomic_DNA"/>
</dbReference>
<evidence type="ECO:0000313" key="2">
    <source>
        <dbReference type="Proteomes" id="UP000663935"/>
    </source>
</evidence>
<gene>
    <name evidence="1" type="ORF">JL193_08060</name>
</gene>
<accession>A0ABX7T0Y1</accession>
<dbReference type="SUPFAM" id="SSF82185">
    <property type="entry name" value="Histone H3 K4-specific methyltransferase SET7/9 N-terminal domain"/>
    <property type="match status" value="1"/>
</dbReference>
<evidence type="ECO:0008006" key="3">
    <source>
        <dbReference type="Google" id="ProtNLM"/>
    </source>
</evidence>
<protein>
    <recommendedName>
        <fullName evidence="3">MORN repeat variant</fullName>
    </recommendedName>
</protein>
<name>A0ABX7T0Y1_9FLAO</name>
<dbReference type="RefSeq" id="WP_207973289.1">
    <property type="nucleotide sequence ID" value="NZ_CP071795.1"/>
</dbReference>
<evidence type="ECO:0000313" key="1">
    <source>
        <dbReference type="EMBL" id="QTD39180.1"/>
    </source>
</evidence>